<dbReference type="EMBL" id="CP003563">
    <property type="protein sequence ID" value="AFL53301.1"/>
    <property type="molecule type" value="Genomic_DNA"/>
</dbReference>
<reference evidence="1 2" key="1">
    <citation type="journal article" date="2012" name="J. Bacteriol.">
        <title>Complete genome sequence of the broad-host-range strain Sinorhizobium fredii USDA257.</title>
        <authorList>
            <person name="Schuldes J."/>
            <person name="Rodriguez Orbegoso M."/>
            <person name="Schmeisser C."/>
            <person name="Krishnan H.B."/>
            <person name="Daniel R."/>
            <person name="Streit W.R."/>
        </authorList>
    </citation>
    <scope>NUCLEOTIDE SEQUENCE [LARGE SCALE GENOMIC DNA]</scope>
    <source>
        <strain evidence="1 2">USDA 257</strain>
    </source>
</reference>
<evidence type="ECO:0008006" key="3">
    <source>
        <dbReference type="Google" id="ProtNLM"/>
    </source>
</evidence>
<protein>
    <recommendedName>
        <fullName evidence="3">GyrI-like small molecule binding domain-containing protein</fullName>
    </recommendedName>
</protein>
<dbReference type="Proteomes" id="UP000006180">
    <property type="component" value="Chromosome"/>
</dbReference>
<dbReference type="KEGG" id="sfd:USDA257_c47650"/>
<accession>I3XBP5</accession>
<sequence>MPVLFVDRAGVKCPRWRIVAPRQRRNGRTLRDCRTAGAAGHRSPLAWHIRGSRRRRHHRLIAETQEHCRRTHPRDHAALIGLSWDVRPEGFSCLIGYVGEDHATFAASEHMNLPAMRFATTMHHPEGGDVFVQYSKIFDWIEAEGYAVDQTHLHYREEYGAGFVSPSASALRLMVPIR</sequence>
<proteinExistence type="predicted"/>
<name>I3XBP5_SINF2</name>
<evidence type="ECO:0000313" key="2">
    <source>
        <dbReference type="Proteomes" id="UP000006180"/>
    </source>
</evidence>
<gene>
    <name evidence="1" type="ORF">USDA257_c47650</name>
</gene>
<dbReference type="HOGENOM" id="CLU_1509610_0_0_5"/>
<dbReference type="AlphaFoldDB" id="I3XBP5"/>
<evidence type="ECO:0000313" key="1">
    <source>
        <dbReference type="EMBL" id="AFL53301.1"/>
    </source>
</evidence>
<dbReference type="PATRIC" id="fig|1185652.3.peg.4939"/>
<organism evidence="1 2">
    <name type="scientific">Sinorhizobium fredii (strain USDA 257)</name>
    <dbReference type="NCBI Taxonomy" id="1185652"/>
    <lineage>
        <taxon>Bacteria</taxon>
        <taxon>Pseudomonadati</taxon>
        <taxon>Pseudomonadota</taxon>
        <taxon>Alphaproteobacteria</taxon>
        <taxon>Hyphomicrobiales</taxon>
        <taxon>Rhizobiaceae</taxon>
        <taxon>Sinorhizobium/Ensifer group</taxon>
        <taxon>Sinorhizobium</taxon>
    </lineage>
</organism>
<dbReference type="STRING" id="1185652.USDA257_c47650"/>